<reference evidence="1" key="1">
    <citation type="journal article" date="2020" name="bioRxiv">
        <title>Chromosome-level reference genome of the European wasp spider Argiope bruennichi: a resource for studies on range expansion and evolutionary adaptation.</title>
        <authorList>
            <person name="Sheffer M.M."/>
            <person name="Hoppe A."/>
            <person name="Krehenwinkel H."/>
            <person name="Uhl G."/>
            <person name="Kuss A.W."/>
            <person name="Jensen L."/>
            <person name="Jensen C."/>
            <person name="Gillespie R.G."/>
            <person name="Hoff K.J."/>
            <person name="Prost S."/>
        </authorList>
    </citation>
    <scope>NUCLEOTIDE SEQUENCE</scope>
</reference>
<name>A0A8T0EYT0_ARGBR</name>
<proteinExistence type="predicted"/>
<dbReference type="EMBL" id="JABXBU010001863">
    <property type="protein sequence ID" value="KAF8781788.1"/>
    <property type="molecule type" value="Genomic_DNA"/>
</dbReference>
<reference evidence="1" key="2">
    <citation type="submission" date="2020-06" db="EMBL/GenBank/DDBJ databases">
        <authorList>
            <person name="Sheffer M."/>
        </authorList>
    </citation>
    <scope>NUCLEOTIDE SEQUENCE</scope>
</reference>
<gene>
    <name evidence="1" type="ORF">HNY73_012151</name>
</gene>
<dbReference type="Proteomes" id="UP000807504">
    <property type="component" value="Unassembled WGS sequence"/>
</dbReference>
<evidence type="ECO:0000313" key="1">
    <source>
        <dbReference type="EMBL" id="KAF8781788.1"/>
    </source>
</evidence>
<protein>
    <submittedName>
        <fullName evidence="1">Uncharacterized protein</fullName>
    </submittedName>
</protein>
<dbReference type="Gene3D" id="3.90.320.10">
    <property type="match status" value="1"/>
</dbReference>
<dbReference type="AlphaFoldDB" id="A0A8T0EYT0"/>
<organism evidence="1 2">
    <name type="scientific">Argiope bruennichi</name>
    <name type="common">Wasp spider</name>
    <name type="synonym">Aranea bruennichi</name>
    <dbReference type="NCBI Taxonomy" id="94029"/>
    <lineage>
        <taxon>Eukaryota</taxon>
        <taxon>Metazoa</taxon>
        <taxon>Ecdysozoa</taxon>
        <taxon>Arthropoda</taxon>
        <taxon>Chelicerata</taxon>
        <taxon>Arachnida</taxon>
        <taxon>Araneae</taxon>
        <taxon>Araneomorphae</taxon>
        <taxon>Entelegynae</taxon>
        <taxon>Araneoidea</taxon>
        <taxon>Araneidae</taxon>
        <taxon>Argiope</taxon>
    </lineage>
</organism>
<dbReference type="PANTHER" id="PTHR46609">
    <property type="entry name" value="EXONUCLEASE, PHAGE-TYPE/RECB, C-TERMINAL DOMAIN-CONTAINING PROTEIN"/>
    <property type="match status" value="1"/>
</dbReference>
<comment type="caution">
    <text evidence="1">The sequence shown here is derived from an EMBL/GenBank/DDBJ whole genome shotgun (WGS) entry which is preliminary data.</text>
</comment>
<dbReference type="InterPro" id="IPR051703">
    <property type="entry name" value="NF-kappa-B_Signaling_Reg"/>
</dbReference>
<accession>A0A8T0EYT0</accession>
<sequence length="275" mass="31663">MRKAIYNATAFYSKFPPKDGVQKLQKCMINVTYHVFGRHEQCIEAFCKEGKKTERDMVEDLQNSGLLFIVMTAIQNLAAHSKSLLFAADNNCVEQFNAIVAKFIGGKRINFCLRNSYQARCNGAVISHNSRSLMSSVHKNMYNTSPGICVKSLERKRQKERQQRKGKLHQCRKTLFRDKARNKSYGPSAEKPDLLEQEFRQKREQMIKSLQLSDAEAASLERATIEQKGSSLWREERRKRLTASDFGIICCRKESTSCENIIKNKLKFPFSFGRL</sequence>
<keyword evidence="2" id="KW-1185">Reference proteome</keyword>
<dbReference type="InterPro" id="IPR011604">
    <property type="entry name" value="PDDEXK-like_dom_sf"/>
</dbReference>
<evidence type="ECO:0000313" key="2">
    <source>
        <dbReference type="Proteomes" id="UP000807504"/>
    </source>
</evidence>
<dbReference type="PANTHER" id="PTHR46609:SF8">
    <property type="entry name" value="YQAJ VIRAL RECOMBINASE DOMAIN-CONTAINING PROTEIN"/>
    <property type="match status" value="1"/>
</dbReference>